<reference evidence="1" key="1">
    <citation type="submission" date="2019-12" db="EMBL/GenBank/DDBJ databases">
        <title>Genome sequencing and annotation of Brassica cretica.</title>
        <authorList>
            <person name="Studholme D.J."/>
            <person name="Sarris P."/>
        </authorList>
    </citation>
    <scope>NUCLEOTIDE SEQUENCE</scope>
    <source>
        <strain evidence="1">PFS-109/04</strain>
        <tissue evidence="1">Leaf</tissue>
    </source>
</reference>
<proteinExistence type="predicted"/>
<evidence type="ECO:0000313" key="1">
    <source>
        <dbReference type="EMBL" id="KAF3538329.1"/>
    </source>
</evidence>
<organism evidence="1 2">
    <name type="scientific">Brassica cretica</name>
    <name type="common">Mustard</name>
    <dbReference type="NCBI Taxonomy" id="69181"/>
    <lineage>
        <taxon>Eukaryota</taxon>
        <taxon>Viridiplantae</taxon>
        <taxon>Streptophyta</taxon>
        <taxon>Embryophyta</taxon>
        <taxon>Tracheophyta</taxon>
        <taxon>Spermatophyta</taxon>
        <taxon>Magnoliopsida</taxon>
        <taxon>eudicotyledons</taxon>
        <taxon>Gunneridae</taxon>
        <taxon>Pentapetalae</taxon>
        <taxon>rosids</taxon>
        <taxon>malvids</taxon>
        <taxon>Brassicales</taxon>
        <taxon>Brassicaceae</taxon>
        <taxon>Brassiceae</taxon>
        <taxon>Brassica</taxon>
    </lineage>
</organism>
<dbReference type="EMBL" id="QGKX02001290">
    <property type="protein sequence ID" value="KAF3538329.1"/>
    <property type="molecule type" value="Genomic_DNA"/>
</dbReference>
<comment type="caution">
    <text evidence="1">The sequence shown here is derived from an EMBL/GenBank/DDBJ whole genome shotgun (WGS) entry which is preliminary data.</text>
</comment>
<dbReference type="AlphaFoldDB" id="A0A8S9Q6U6"/>
<gene>
    <name evidence="1" type="ORF">F2Q69_00022256</name>
</gene>
<dbReference type="Proteomes" id="UP000712600">
    <property type="component" value="Unassembled WGS sequence"/>
</dbReference>
<name>A0A8S9Q6U6_BRACR</name>
<evidence type="ECO:0000313" key="2">
    <source>
        <dbReference type="Proteomes" id="UP000712600"/>
    </source>
</evidence>
<protein>
    <submittedName>
        <fullName evidence="1">Uncharacterized protein</fullName>
    </submittedName>
</protein>
<accession>A0A8S9Q6U6</accession>
<sequence>MSPSFICLENAAREWSGPRSKASFGPSLEAIASRASLMRKGPKSRLSREGLSTLSTAAEETSGDSFLAIYQVKVLNRIREDVCLGRLHVAVAHWLAFSLRLGLAFLKPSDNRIWEDTLTQITDMKFWGDSFQLAI</sequence>